<reference evidence="8 9" key="1">
    <citation type="submission" date="2017-04" db="EMBL/GenBank/DDBJ databases">
        <authorList>
            <person name="Afonso C.L."/>
            <person name="Miller P.J."/>
            <person name="Scott M.A."/>
            <person name="Spackman E."/>
            <person name="Goraichik I."/>
            <person name="Dimitrov K.M."/>
            <person name="Suarez D.L."/>
            <person name="Swayne D.E."/>
        </authorList>
    </citation>
    <scope>NUCLEOTIDE SEQUENCE [LARGE SCALE GENOMIC DNA]</scope>
    <source>
        <strain evidence="8 9">DSM 23236</strain>
    </source>
</reference>
<evidence type="ECO:0000256" key="5">
    <source>
        <dbReference type="ARBA" id="ARBA00023186"/>
    </source>
</evidence>
<feature type="compositionally biased region" description="Polar residues" evidence="7">
    <location>
        <begin position="145"/>
        <end position="155"/>
    </location>
</feature>
<comment type="similarity">
    <text evidence="2 6">Belongs to the FliS family.</text>
</comment>
<dbReference type="GO" id="GO:0005829">
    <property type="term" value="C:cytosol"/>
    <property type="evidence" value="ECO:0007669"/>
    <property type="project" value="UniProtKB-SubCell"/>
</dbReference>
<keyword evidence="8" id="KW-0969">Cilium</keyword>
<proteinExistence type="inferred from homology"/>
<dbReference type="EMBL" id="FWXD01000008">
    <property type="protein sequence ID" value="SMC23458.1"/>
    <property type="molecule type" value="Genomic_DNA"/>
</dbReference>
<evidence type="ECO:0000256" key="4">
    <source>
        <dbReference type="ARBA" id="ARBA00022795"/>
    </source>
</evidence>
<keyword evidence="5" id="KW-0143">Chaperone</keyword>
<dbReference type="Pfam" id="PF02561">
    <property type="entry name" value="FliS"/>
    <property type="match status" value="1"/>
</dbReference>
<dbReference type="PIRSF" id="PIRSF039090">
    <property type="entry name" value="Flis"/>
    <property type="match status" value="1"/>
</dbReference>
<keyword evidence="3 6" id="KW-0963">Cytoplasm</keyword>
<dbReference type="InterPro" id="IPR036584">
    <property type="entry name" value="FliS_sf"/>
</dbReference>
<dbReference type="Gene3D" id="1.20.120.340">
    <property type="entry name" value="Flagellar protein FliS"/>
    <property type="match status" value="1"/>
</dbReference>
<dbReference type="STRING" id="1121001.SAMN02745857_01612"/>
<keyword evidence="8" id="KW-0282">Flagellum</keyword>
<keyword evidence="4 6" id="KW-1005">Bacterial flagellum biogenesis</keyword>
<accession>A0A1W1XIX2</accession>
<dbReference type="CDD" id="cd16098">
    <property type="entry name" value="FliS"/>
    <property type="match status" value="1"/>
</dbReference>
<dbReference type="Proteomes" id="UP000192761">
    <property type="component" value="Unassembled WGS sequence"/>
</dbReference>
<feature type="region of interest" description="Disordered" evidence="7">
    <location>
        <begin position="136"/>
        <end position="155"/>
    </location>
</feature>
<evidence type="ECO:0000313" key="8">
    <source>
        <dbReference type="EMBL" id="SMC23458.1"/>
    </source>
</evidence>
<sequence length="155" mass="16662">MTAAVKKALDAYGKQSLETAVETASPGRLIVMLYDGAIKAAQLGKFHMQNGDIPAKGAAITRAIAILDEGLRLALDREKGGELAENLDALYIYMLGQLFEANLSNRPELLDEVVTLLTQLREAWESITTGVATQPEVAEMPADRGQNSALSYGRA</sequence>
<evidence type="ECO:0000256" key="2">
    <source>
        <dbReference type="ARBA" id="ARBA00008787"/>
    </source>
</evidence>
<dbReference type="AlphaFoldDB" id="A0A1W1XIX2"/>
<organism evidence="8 9">
    <name type="scientific">Andreprevotia lacus DSM 23236</name>
    <dbReference type="NCBI Taxonomy" id="1121001"/>
    <lineage>
        <taxon>Bacteria</taxon>
        <taxon>Pseudomonadati</taxon>
        <taxon>Pseudomonadota</taxon>
        <taxon>Betaproteobacteria</taxon>
        <taxon>Neisseriales</taxon>
        <taxon>Chitinibacteraceae</taxon>
        <taxon>Andreprevotia</taxon>
    </lineage>
</organism>
<dbReference type="GO" id="GO:0071973">
    <property type="term" value="P:bacterial-type flagellum-dependent cell motility"/>
    <property type="evidence" value="ECO:0007669"/>
    <property type="project" value="TreeGrafter"/>
</dbReference>
<dbReference type="SUPFAM" id="SSF101116">
    <property type="entry name" value="Flagellar export chaperone FliS"/>
    <property type="match status" value="1"/>
</dbReference>
<evidence type="ECO:0000256" key="1">
    <source>
        <dbReference type="ARBA" id="ARBA00004514"/>
    </source>
</evidence>
<keyword evidence="9" id="KW-1185">Reference proteome</keyword>
<dbReference type="InterPro" id="IPR003713">
    <property type="entry name" value="FliS"/>
</dbReference>
<name>A0A1W1XIX2_9NEIS</name>
<dbReference type="OrthoDB" id="9792010at2"/>
<dbReference type="PANTHER" id="PTHR34773">
    <property type="entry name" value="FLAGELLAR SECRETION CHAPERONE FLIS"/>
    <property type="match status" value="1"/>
</dbReference>
<protein>
    <recommendedName>
        <fullName evidence="6">Flagellar secretion chaperone FliS</fullName>
    </recommendedName>
</protein>
<gene>
    <name evidence="8" type="ORF">SAMN02745857_01612</name>
</gene>
<dbReference type="GO" id="GO:0044780">
    <property type="term" value="P:bacterial-type flagellum assembly"/>
    <property type="evidence" value="ECO:0007669"/>
    <property type="project" value="InterPro"/>
</dbReference>
<evidence type="ECO:0000313" key="9">
    <source>
        <dbReference type="Proteomes" id="UP000192761"/>
    </source>
</evidence>
<evidence type="ECO:0000256" key="7">
    <source>
        <dbReference type="SAM" id="MobiDB-lite"/>
    </source>
</evidence>
<dbReference type="NCBIfam" id="TIGR00208">
    <property type="entry name" value="fliS"/>
    <property type="match status" value="1"/>
</dbReference>
<keyword evidence="8" id="KW-0966">Cell projection</keyword>
<dbReference type="RefSeq" id="WP_084090280.1">
    <property type="nucleotide sequence ID" value="NZ_FWXD01000008.1"/>
</dbReference>
<dbReference type="PANTHER" id="PTHR34773:SF1">
    <property type="entry name" value="FLAGELLAR SECRETION CHAPERONE FLIS"/>
    <property type="match status" value="1"/>
</dbReference>
<evidence type="ECO:0000256" key="6">
    <source>
        <dbReference type="PIRNR" id="PIRNR039090"/>
    </source>
</evidence>
<comment type="subcellular location">
    <subcellularLocation>
        <location evidence="1 6">Cytoplasm</location>
        <location evidence="1 6">Cytosol</location>
    </subcellularLocation>
</comment>
<evidence type="ECO:0000256" key="3">
    <source>
        <dbReference type="ARBA" id="ARBA00022490"/>
    </source>
</evidence>